<evidence type="ECO:0000256" key="2">
    <source>
        <dbReference type="ARBA" id="ARBA00001946"/>
    </source>
</evidence>
<organism evidence="8 9">
    <name type="scientific">Methyloligella solikamskensis</name>
    <dbReference type="NCBI Taxonomy" id="1177756"/>
    <lineage>
        <taxon>Bacteria</taxon>
        <taxon>Pseudomonadati</taxon>
        <taxon>Pseudomonadota</taxon>
        <taxon>Alphaproteobacteria</taxon>
        <taxon>Hyphomicrobiales</taxon>
        <taxon>Hyphomicrobiaceae</taxon>
        <taxon>Methyloligella</taxon>
    </lineage>
</organism>
<dbReference type="PRINTS" id="PR01959">
    <property type="entry name" value="SBIMPHPHTASE"/>
</dbReference>
<keyword evidence="6 7" id="KW-0460">Magnesium</keyword>
<dbReference type="SUPFAM" id="SSF56655">
    <property type="entry name" value="Carbohydrate phosphatase"/>
    <property type="match status" value="1"/>
</dbReference>
<evidence type="ECO:0000313" key="9">
    <source>
        <dbReference type="Proteomes" id="UP001597102"/>
    </source>
</evidence>
<dbReference type="Gene3D" id="3.40.190.80">
    <property type="match status" value="1"/>
</dbReference>
<dbReference type="PRINTS" id="PR00377">
    <property type="entry name" value="IMPHPHTASES"/>
</dbReference>
<comment type="catalytic activity">
    <reaction evidence="1 7">
        <text>a myo-inositol phosphate + H2O = myo-inositol + phosphate</text>
        <dbReference type="Rhea" id="RHEA:24056"/>
        <dbReference type="ChEBI" id="CHEBI:15377"/>
        <dbReference type="ChEBI" id="CHEBI:17268"/>
        <dbReference type="ChEBI" id="CHEBI:43474"/>
        <dbReference type="ChEBI" id="CHEBI:84139"/>
        <dbReference type="EC" id="3.1.3.25"/>
    </reaction>
</comment>
<comment type="caution">
    <text evidence="8">The sequence shown here is derived from an EMBL/GenBank/DDBJ whole genome shotgun (WGS) entry which is preliminary data.</text>
</comment>
<protein>
    <recommendedName>
        <fullName evidence="7">Inositol-1-monophosphatase</fullName>
        <ecNumber evidence="7">3.1.3.25</ecNumber>
    </recommendedName>
</protein>
<dbReference type="InterPro" id="IPR020583">
    <property type="entry name" value="Inositol_monoP_metal-BS"/>
</dbReference>
<evidence type="ECO:0000256" key="7">
    <source>
        <dbReference type="RuleBase" id="RU364068"/>
    </source>
</evidence>
<evidence type="ECO:0000256" key="4">
    <source>
        <dbReference type="ARBA" id="ARBA00022723"/>
    </source>
</evidence>
<comment type="similarity">
    <text evidence="3 7">Belongs to the inositol monophosphatase superfamily.</text>
</comment>
<dbReference type="InterPro" id="IPR033942">
    <property type="entry name" value="IMPase"/>
</dbReference>
<keyword evidence="5 7" id="KW-0378">Hydrolase</keyword>
<dbReference type="Pfam" id="PF00459">
    <property type="entry name" value="Inositol_P"/>
    <property type="match status" value="1"/>
</dbReference>
<dbReference type="PROSITE" id="PS00629">
    <property type="entry name" value="IMP_1"/>
    <property type="match status" value="1"/>
</dbReference>
<evidence type="ECO:0000256" key="6">
    <source>
        <dbReference type="ARBA" id="ARBA00022842"/>
    </source>
</evidence>
<accession>A0ABW3J852</accession>
<dbReference type="InterPro" id="IPR022337">
    <property type="entry name" value="Inositol_monophosphatase_SuhB"/>
</dbReference>
<dbReference type="PANTHER" id="PTHR20854">
    <property type="entry name" value="INOSITOL MONOPHOSPHATASE"/>
    <property type="match status" value="1"/>
</dbReference>
<name>A0ABW3J852_9HYPH</name>
<dbReference type="Gene3D" id="3.30.540.10">
    <property type="entry name" value="Fructose-1,6-Bisphosphatase, subunit A, domain 1"/>
    <property type="match status" value="1"/>
</dbReference>
<dbReference type="Proteomes" id="UP001597102">
    <property type="component" value="Unassembled WGS sequence"/>
</dbReference>
<comment type="cofactor">
    <cofactor evidence="2 7">
        <name>Mg(2+)</name>
        <dbReference type="ChEBI" id="CHEBI:18420"/>
    </cofactor>
</comment>
<dbReference type="InterPro" id="IPR000760">
    <property type="entry name" value="Inositol_monophosphatase-like"/>
</dbReference>
<keyword evidence="9" id="KW-1185">Reference proteome</keyword>
<dbReference type="CDD" id="cd01639">
    <property type="entry name" value="IMPase"/>
    <property type="match status" value="1"/>
</dbReference>
<evidence type="ECO:0000256" key="3">
    <source>
        <dbReference type="ARBA" id="ARBA00009759"/>
    </source>
</evidence>
<evidence type="ECO:0000256" key="1">
    <source>
        <dbReference type="ARBA" id="ARBA00001033"/>
    </source>
</evidence>
<dbReference type="InterPro" id="IPR020550">
    <property type="entry name" value="Inositol_monophosphatase_CS"/>
</dbReference>
<evidence type="ECO:0000313" key="8">
    <source>
        <dbReference type="EMBL" id="MFD0986494.1"/>
    </source>
</evidence>
<keyword evidence="4 7" id="KW-0479">Metal-binding</keyword>
<gene>
    <name evidence="8" type="ORF">ACFQ2F_05225</name>
</gene>
<dbReference type="EMBL" id="JBHTJO010000001">
    <property type="protein sequence ID" value="MFD0986494.1"/>
    <property type="molecule type" value="Genomic_DNA"/>
</dbReference>
<dbReference type="RefSeq" id="WP_379086733.1">
    <property type="nucleotide sequence ID" value="NZ_JBHTJO010000001.1"/>
</dbReference>
<sequence>MPASALMNVMLGAARKAGRSLARDFGEVEHLQISVKGPGNFVTAADHKAEEIIFNELSRARPGYGFIMEERGRVEGADKSHTWIVDPLDGTTNFLHGNPLFSISIGLEREGEFVAGLIYMPVLNETYTAEKGKGAFLNDRRIRVAARSNLADSLIATGIPHLGRPGQKQFVAELDVIMGAVSGVRRSGSAALDLAWTAAGRFDGYWERNLHIWDVAAGIVVLREAGGFITDPEGKPVTLESRSFLAGNESIHNDLKRLLKKVPVLAAPDAS</sequence>
<dbReference type="PANTHER" id="PTHR20854:SF4">
    <property type="entry name" value="INOSITOL-1-MONOPHOSPHATASE-RELATED"/>
    <property type="match status" value="1"/>
</dbReference>
<evidence type="ECO:0000256" key="5">
    <source>
        <dbReference type="ARBA" id="ARBA00022801"/>
    </source>
</evidence>
<dbReference type="EC" id="3.1.3.25" evidence="7"/>
<reference evidence="9" key="1">
    <citation type="journal article" date="2019" name="Int. J. Syst. Evol. Microbiol.">
        <title>The Global Catalogue of Microorganisms (GCM) 10K type strain sequencing project: providing services to taxonomists for standard genome sequencing and annotation.</title>
        <authorList>
            <consortium name="The Broad Institute Genomics Platform"/>
            <consortium name="The Broad Institute Genome Sequencing Center for Infectious Disease"/>
            <person name="Wu L."/>
            <person name="Ma J."/>
        </authorList>
    </citation>
    <scope>NUCLEOTIDE SEQUENCE [LARGE SCALE GENOMIC DNA]</scope>
    <source>
        <strain evidence="9">CCUG 61697</strain>
    </source>
</reference>
<dbReference type="PROSITE" id="PS00630">
    <property type="entry name" value="IMP_2"/>
    <property type="match status" value="1"/>
</dbReference>
<proteinExistence type="inferred from homology"/>